<dbReference type="EMBL" id="KQ971338">
    <property type="protein sequence ID" value="EFA02952.1"/>
    <property type="molecule type" value="Genomic_DNA"/>
</dbReference>
<evidence type="ECO:0000256" key="2">
    <source>
        <dbReference type="ARBA" id="ARBA00022475"/>
    </source>
</evidence>
<dbReference type="PhylomeDB" id="D2A328"/>
<accession>D2A328</accession>
<feature type="transmembrane region" description="Helical" evidence="10">
    <location>
        <begin position="259"/>
        <end position="279"/>
    </location>
</feature>
<dbReference type="AlphaFoldDB" id="D2A328"/>
<evidence type="ECO:0000313" key="12">
    <source>
        <dbReference type="Proteomes" id="UP000007266"/>
    </source>
</evidence>
<dbReference type="GO" id="GO:0007165">
    <property type="term" value="P:signal transduction"/>
    <property type="evidence" value="ECO:0007669"/>
    <property type="project" value="UniProtKB-KW"/>
</dbReference>
<evidence type="ECO:0000256" key="7">
    <source>
        <dbReference type="ARBA" id="ARBA00023136"/>
    </source>
</evidence>
<dbReference type="InParanoid" id="D2A328"/>
<evidence type="ECO:0000256" key="9">
    <source>
        <dbReference type="ARBA" id="ARBA00023224"/>
    </source>
</evidence>
<dbReference type="PANTHER" id="PTHR21137:SF35">
    <property type="entry name" value="ODORANT RECEPTOR 19A-RELATED"/>
    <property type="match status" value="1"/>
</dbReference>
<evidence type="ECO:0000313" key="11">
    <source>
        <dbReference type="EMBL" id="EFA02952.1"/>
    </source>
</evidence>
<keyword evidence="2" id="KW-1003">Cell membrane</keyword>
<evidence type="ECO:0000256" key="1">
    <source>
        <dbReference type="ARBA" id="ARBA00004651"/>
    </source>
</evidence>
<keyword evidence="8 10" id="KW-0675">Receptor</keyword>
<proteinExistence type="inferred from homology"/>
<feature type="transmembrane region" description="Helical" evidence="10">
    <location>
        <begin position="70"/>
        <end position="88"/>
    </location>
</feature>
<evidence type="ECO:0000256" key="6">
    <source>
        <dbReference type="ARBA" id="ARBA00022989"/>
    </source>
</evidence>
<evidence type="ECO:0000256" key="4">
    <source>
        <dbReference type="ARBA" id="ARBA00022692"/>
    </source>
</evidence>
<keyword evidence="4 10" id="KW-0812">Transmembrane</keyword>
<sequence>MTMQFIVKRATRGIFHDLRVLKFISSDIFDIKIMKLCLFITFLIHLTACAITIHAFMFNNFSRREFISCAPVLFGCFYGLLGLGTILFKPSMTRTLMLELKAWDITAADDAVSSRIKFEINVITVFCLVNYLLALVASFFYYMSFYGDEEIFYLIRFLEDHCPNHKRVLIKLYKISFVLLGYVMVVHACQVLYATQHVRFQLILCAHFMANVTKQAKNIKDEHLPDDNNYQNMIRERLKFCIIRHQEIRRFYFDKLEEMGNLIGGFALLGCFLGISFAMHMLTSEFLRYHFARTVSSIIAGVTTFATVIAAGQSVETEVDISTRVVKEVKWYTFNESNKRSYMLMLLNSMQTYKIKFSENYSINYELGLSIVRGVFSIVSVVVQLDY</sequence>
<evidence type="ECO:0000256" key="3">
    <source>
        <dbReference type="ARBA" id="ARBA00022606"/>
    </source>
</evidence>
<keyword evidence="3 10" id="KW-0716">Sensory transduction</keyword>
<dbReference type="GO" id="GO:0005549">
    <property type="term" value="F:odorant binding"/>
    <property type="evidence" value="ECO:0007669"/>
    <property type="project" value="InterPro"/>
</dbReference>
<keyword evidence="7 10" id="KW-0472">Membrane</keyword>
<reference evidence="11 12" key="1">
    <citation type="journal article" date="2008" name="Nature">
        <title>The genome of the model beetle and pest Tribolium castaneum.</title>
        <authorList>
            <consortium name="Tribolium Genome Sequencing Consortium"/>
            <person name="Richards S."/>
            <person name="Gibbs R.A."/>
            <person name="Weinstock G.M."/>
            <person name="Brown S.J."/>
            <person name="Denell R."/>
            <person name="Beeman R.W."/>
            <person name="Gibbs R."/>
            <person name="Beeman R.W."/>
            <person name="Brown S.J."/>
            <person name="Bucher G."/>
            <person name="Friedrich M."/>
            <person name="Grimmelikhuijzen C.J."/>
            <person name="Klingler M."/>
            <person name="Lorenzen M."/>
            <person name="Richards S."/>
            <person name="Roth S."/>
            <person name="Schroder R."/>
            <person name="Tautz D."/>
            <person name="Zdobnov E.M."/>
            <person name="Muzny D."/>
            <person name="Gibbs R.A."/>
            <person name="Weinstock G.M."/>
            <person name="Attaway T."/>
            <person name="Bell S."/>
            <person name="Buhay C.J."/>
            <person name="Chandrabose M.N."/>
            <person name="Chavez D."/>
            <person name="Clerk-Blankenburg K.P."/>
            <person name="Cree A."/>
            <person name="Dao M."/>
            <person name="Davis C."/>
            <person name="Chacko J."/>
            <person name="Dinh H."/>
            <person name="Dugan-Rocha S."/>
            <person name="Fowler G."/>
            <person name="Garner T.T."/>
            <person name="Garnes J."/>
            <person name="Gnirke A."/>
            <person name="Hawes A."/>
            <person name="Hernandez J."/>
            <person name="Hines S."/>
            <person name="Holder M."/>
            <person name="Hume J."/>
            <person name="Jhangiani S.N."/>
            <person name="Joshi V."/>
            <person name="Khan Z.M."/>
            <person name="Jackson L."/>
            <person name="Kovar C."/>
            <person name="Kowis A."/>
            <person name="Lee S."/>
            <person name="Lewis L.R."/>
            <person name="Margolis J."/>
            <person name="Morgan M."/>
            <person name="Nazareth L.V."/>
            <person name="Nguyen N."/>
            <person name="Okwuonu G."/>
            <person name="Parker D."/>
            <person name="Richards S."/>
            <person name="Ruiz S.J."/>
            <person name="Santibanez J."/>
            <person name="Savard J."/>
            <person name="Scherer S.E."/>
            <person name="Schneider B."/>
            <person name="Sodergren E."/>
            <person name="Tautz D."/>
            <person name="Vattahil S."/>
            <person name="Villasana D."/>
            <person name="White C.S."/>
            <person name="Wright R."/>
            <person name="Park Y."/>
            <person name="Beeman R.W."/>
            <person name="Lord J."/>
            <person name="Oppert B."/>
            <person name="Lorenzen M."/>
            <person name="Brown S."/>
            <person name="Wang L."/>
            <person name="Savard J."/>
            <person name="Tautz D."/>
            <person name="Richards S."/>
            <person name="Weinstock G."/>
            <person name="Gibbs R.A."/>
            <person name="Liu Y."/>
            <person name="Worley K."/>
            <person name="Weinstock G."/>
            <person name="Elsik C.G."/>
            <person name="Reese J.T."/>
            <person name="Elhaik E."/>
            <person name="Landan G."/>
            <person name="Graur D."/>
            <person name="Arensburger P."/>
            <person name="Atkinson P."/>
            <person name="Beeman R.W."/>
            <person name="Beidler J."/>
            <person name="Brown S.J."/>
            <person name="Demuth J.P."/>
            <person name="Drury D.W."/>
            <person name="Du Y.Z."/>
            <person name="Fujiwara H."/>
            <person name="Lorenzen M."/>
            <person name="Maselli V."/>
            <person name="Osanai M."/>
            <person name="Park Y."/>
            <person name="Robertson H.M."/>
            <person name="Tu Z."/>
            <person name="Wang J.J."/>
            <person name="Wang S."/>
            <person name="Richards S."/>
            <person name="Song H."/>
            <person name="Zhang L."/>
            <person name="Sodergren E."/>
            <person name="Werner D."/>
            <person name="Stanke M."/>
            <person name="Morgenstern B."/>
            <person name="Solovyev V."/>
            <person name="Kosarev P."/>
            <person name="Brown G."/>
            <person name="Chen H.C."/>
            <person name="Ermolaeva O."/>
            <person name="Hlavina W."/>
            <person name="Kapustin Y."/>
            <person name="Kiryutin B."/>
            <person name="Kitts P."/>
            <person name="Maglott D."/>
            <person name="Pruitt K."/>
            <person name="Sapojnikov V."/>
            <person name="Souvorov A."/>
            <person name="Mackey A.J."/>
            <person name="Waterhouse R.M."/>
            <person name="Wyder S."/>
            <person name="Zdobnov E.M."/>
            <person name="Zdobnov E.M."/>
            <person name="Wyder S."/>
            <person name="Kriventseva E.V."/>
            <person name="Kadowaki T."/>
            <person name="Bork P."/>
            <person name="Aranda M."/>
            <person name="Bao R."/>
            <person name="Beermann A."/>
            <person name="Berns N."/>
            <person name="Bolognesi R."/>
            <person name="Bonneton F."/>
            <person name="Bopp D."/>
            <person name="Brown S.J."/>
            <person name="Bucher G."/>
            <person name="Butts T."/>
            <person name="Chaumot A."/>
            <person name="Denell R.E."/>
            <person name="Ferrier D.E."/>
            <person name="Friedrich M."/>
            <person name="Gordon C.M."/>
            <person name="Jindra M."/>
            <person name="Klingler M."/>
            <person name="Lan Q."/>
            <person name="Lattorff H.M."/>
            <person name="Laudet V."/>
            <person name="von Levetsow C."/>
            <person name="Liu Z."/>
            <person name="Lutz R."/>
            <person name="Lynch J.A."/>
            <person name="da Fonseca R.N."/>
            <person name="Posnien N."/>
            <person name="Reuter R."/>
            <person name="Roth S."/>
            <person name="Savard J."/>
            <person name="Schinko J.B."/>
            <person name="Schmitt C."/>
            <person name="Schoppmeier M."/>
            <person name="Schroder R."/>
            <person name="Shippy T.D."/>
            <person name="Simonnet F."/>
            <person name="Marques-Souza H."/>
            <person name="Tautz D."/>
            <person name="Tomoyasu Y."/>
            <person name="Trauner J."/>
            <person name="Van der Zee M."/>
            <person name="Vervoort M."/>
            <person name="Wittkopp N."/>
            <person name="Wimmer E.A."/>
            <person name="Yang X."/>
            <person name="Jones A.K."/>
            <person name="Sattelle D.B."/>
            <person name="Ebert P.R."/>
            <person name="Nelson D."/>
            <person name="Scott J.G."/>
            <person name="Beeman R.W."/>
            <person name="Muthukrishnan S."/>
            <person name="Kramer K.J."/>
            <person name="Arakane Y."/>
            <person name="Beeman R.W."/>
            <person name="Zhu Q."/>
            <person name="Hogenkamp D."/>
            <person name="Dixit R."/>
            <person name="Oppert B."/>
            <person name="Jiang H."/>
            <person name="Zou Z."/>
            <person name="Marshall J."/>
            <person name="Elpidina E."/>
            <person name="Vinokurov K."/>
            <person name="Oppert C."/>
            <person name="Zou Z."/>
            <person name="Evans J."/>
            <person name="Lu Z."/>
            <person name="Zhao P."/>
            <person name="Sumathipala N."/>
            <person name="Altincicek B."/>
            <person name="Vilcinskas A."/>
            <person name="Williams M."/>
            <person name="Hultmark D."/>
            <person name="Hetru C."/>
            <person name="Jiang H."/>
            <person name="Grimmelikhuijzen C.J."/>
            <person name="Hauser F."/>
            <person name="Cazzamali G."/>
            <person name="Williamson M."/>
            <person name="Park Y."/>
            <person name="Li B."/>
            <person name="Tanaka Y."/>
            <person name="Predel R."/>
            <person name="Neupert S."/>
            <person name="Schachtner J."/>
            <person name="Verleyen P."/>
            <person name="Raible F."/>
            <person name="Bork P."/>
            <person name="Friedrich M."/>
            <person name="Walden K.K."/>
            <person name="Robertson H.M."/>
            <person name="Angeli S."/>
            <person name="Foret S."/>
            <person name="Bucher G."/>
            <person name="Schuetz S."/>
            <person name="Maleszka R."/>
            <person name="Wimmer E.A."/>
            <person name="Beeman R.W."/>
            <person name="Lorenzen M."/>
            <person name="Tomoyasu Y."/>
            <person name="Miller S.C."/>
            <person name="Grossmann D."/>
            <person name="Bucher G."/>
        </authorList>
    </citation>
    <scope>NUCLEOTIDE SEQUENCE [LARGE SCALE GENOMIC DNA]</scope>
    <source>
        <strain evidence="11 12">Georgia GA2</strain>
    </source>
</reference>
<dbReference type="GO" id="GO:0005886">
    <property type="term" value="C:plasma membrane"/>
    <property type="evidence" value="ECO:0000318"/>
    <property type="project" value="GO_Central"/>
</dbReference>
<dbReference type="PANTHER" id="PTHR21137">
    <property type="entry name" value="ODORANT RECEPTOR"/>
    <property type="match status" value="1"/>
</dbReference>
<protein>
    <recommendedName>
        <fullName evidence="10">Odorant receptor</fullName>
    </recommendedName>
</protein>
<feature type="transmembrane region" description="Helical" evidence="10">
    <location>
        <begin position="122"/>
        <end position="143"/>
    </location>
</feature>
<evidence type="ECO:0000256" key="5">
    <source>
        <dbReference type="ARBA" id="ARBA00022725"/>
    </source>
</evidence>
<feature type="transmembrane region" description="Helical" evidence="10">
    <location>
        <begin position="36"/>
        <end position="58"/>
    </location>
</feature>
<evidence type="ECO:0000256" key="10">
    <source>
        <dbReference type="RuleBase" id="RU351113"/>
    </source>
</evidence>
<keyword evidence="5 10" id="KW-0552">Olfaction</keyword>
<evidence type="ECO:0000256" key="8">
    <source>
        <dbReference type="ARBA" id="ARBA00023170"/>
    </source>
</evidence>
<keyword evidence="12" id="KW-1185">Reference proteome</keyword>
<dbReference type="GO" id="GO:0050911">
    <property type="term" value="P:detection of chemical stimulus involved in sensory perception of smell"/>
    <property type="evidence" value="ECO:0000318"/>
    <property type="project" value="GO_Central"/>
</dbReference>
<dbReference type="GO" id="GO:0004984">
    <property type="term" value="F:olfactory receptor activity"/>
    <property type="evidence" value="ECO:0000318"/>
    <property type="project" value="GO_Central"/>
</dbReference>
<keyword evidence="6 10" id="KW-1133">Transmembrane helix</keyword>
<organism evidence="11 12">
    <name type="scientific">Tribolium castaneum</name>
    <name type="common">Red flour beetle</name>
    <dbReference type="NCBI Taxonomy" id="7070"/>
    <lineage>
        <taxon>Eukaryota</taxon>
        <taxon>Metazoa</taxon>
        <taxon>Ecdysozoa</taxon>
        <taxon>Arthropoda</taxon>
        <taxon>Hexapoda</taxon>
        <taxon>Insecta</taxon>
        <taxon>Pterygota</taxon>
        <taxon>Neoptera</taxon>
        <taxon>Endopterygota</taxon>
        <taxon>Coleoptera</taxon>
        <taxon>Polyphaga</taxon>
        <taxon>Cucujiformia</taxon>
        <taxon>Tenebrionidae</taxon>
        <taxon>Tenebrionidae incertae sedis</taxon>
        <taxon>Tribolium</taxon>
    </lineage>
</organism>
<dbReference type="InterPro" id="IPR004117">
    <property type="entry name" value="7tm6_olfct_rcpt"/>
</dbReference>
<gene>
    <name evidence="11" type="primary">Or276</name>
    <name evidence="11" type="ORF">TcasGA2_TC030404</name>
</gene>
<comment type="similarity">
    <text evidence="10">Belongs to the insect chemoreceptor superfamily. Heteromeric odorant receptor channel (TC 1.A.69) family.</text>
</comment>
<reference evidence="11 12" key="2">
    <citation type="journal article" date="2010" name="Nucleic Acids Res.">
        <title>BeetleBase in 2010: revisions to provide comprehensive genomic information for Tribolium castaneum.</title>
        <authorList>
            <person name="Kim H.S."/>
            <person name="Murphy T."/>
            <person name="Xia J."/>
            <person name="Caragea D."/>
            <person name="Park Y."/>
            <person name="Beeman R.W."/>
            <person name="Lorenzen M.D."/>
            <person name="Butcher S."/>
            <person name="Manak J.R."/>
            <person name="Brown S.J."/>
        </authorList>
    </citation>
    <scope>GENOME REANNOTATION</scope>
    <source>
        <strain evidence="11 12">Georgia GA2</strain>
    </source>
</reference>
<name>D2A328_TRICA</name>
<dbReference type="Proteomes" id="UP000007266">
    <property type="component" value="Linkage group 4"/>
</dbReference>
<dbReference type="HOGENOM" id="CLU_059644_1_0_1"/>
<comment type="subcellular location">
    <subcellularLocation>
        <location evidence="1 10">Cell membrane</location>
        <topology evidence="1 10">Multi-pass membrane protein</topology>
    </subcellularLocation>
</comment>
<feature type="transmembrane region" description="Helical" evidence="10">
    <location>
        <begin position="175"/>
        <end position="194"/>
    </location>
</feature>
<comment type="caution">
    <text evidence="10">Lacks conserved residue(s) required for the propagation of feature annotation.</text>
</comment>
<keyword evidence="9 10" id="KW-0807">Transducer</keyword>